<evidence type="ECO:0000256" key="1">
    <source>
        <dbReference type="ARBA" id="ARBA00022723"/>
    </source>
</evidence>
<evidence type="ECO:0000313" key="8">
    <source>
        <dbReference type="EMBL" id="KAK4473271.1"/>
    </source>
</evidence>
<dbReference type="InterPro" id="IPR012677">
    <property type="entry name" value="Nucleotide-bd_a/b_plait_sf"/>
</dbReference>
<dbReference type="GO" id="GO:0003723">
    <property type="term" value="F:RNA binding"/>
    <property type="evidence" value="ECO:0007669"/>
    <property type="project" value="InterPro"/>
</dbReference>
<evidence type="ECO:0000259" key="7">
    <source>
        <dbReference type="PROSITE" id="PS50103"/>
    </source>
</evidence>
<keyword evidence="9" id="KW-1185">Reference proteome</keyword>
<dbReference type="SMART" id="SM00356">
    <property type="entry name" value="ZnF_C3H1"/>
    <property type="match status" value="2"/>
</dbReference>
<feature type="compositionally biased region" description="Basic residues" evidence="6">
    <location>
        <begin position="390"/>
        <end position="414"/>
    </location>
</feature>
<feature type="region of interest" description="Disordered" evidence="6">
    <location>
        <begin position="63"/>
        <end position="84"/>
    </location>
</feature>
<keyword evidence="3 5" id="KW-0863">Zinc-finger</keyword>
<dbReference type="PRINTS" id="PR01848">
    <property type="entry name" value="U2AUXFACTOR"/>
</dbReference>
<evidence type="ECO:0000256" key="4">
    <source>
        <dbReference type="ARBA" id="ARBA00022833"/>
    </source>
</evidence>
<reference evidence="8" key="1">
    <citation type="submission" date="2022-04" db="EMBL/GenBank/DDBJ databases">
        <authorList>
            <person name="Xu L."/>
            <person name="Lv Z."/>
        </authorList>
    </citation>
    <scope>NUCLEOTIDE SEQUENCE</scope>
    <source>
        <strain evidence="8">LV_2022a</strain>
    </source>
</reference>
<keyword evidence="1 5" id="KW-0479">Metal-binding</keyword>
<feature type="compositionally biased region" description="Basic residues" evidence="6">
    <location>
        <begin position="481"/>
        <end position="501"/>
    </location>
</feature>
<dbReference type="GO" id="GO:0089701">
    <property type="term" value="C:U2AF complex"/>
    <property type="evidence" value="ECO:0007669"/>
    <property type="project" value="InterPro"/>
</dbReference>
<dbReference type="Gene3D" id="3.30.70.330">
    <property type="match status" value="1"/>
</dbReference>
<feature type="zinc finger region" description="C3H1-type" evidence="5">
    <location>
        <begin position="328"/>
        <end position="356"/>
    </location>
</feature>
<feature type="zinc finger region" description="C3H1-type" evidence="5">
    <location>
        <begin position="159"/>
        <end position="187"/>
    </location>
</feature>
<evidence type="ECO:0000313" key="9">
    <source>
        <dbReference type="Proteomes" id="UP001292079"/>
    </source>
</evidence>
<dbReference type="InterPro" id="IPR009145">
    <property type="entry name" value="U2AF_small"/>
</dbReference>
<feature type="domain" description="C3H1-type" evidence="7">
    <location>
        <begin position="159"/>
        <end position="187"/>
    </location>
</feature>
<dbReference type="EMBL" id="JALJAT010000002">
    <property type="protein sequence ID" value="KAK4473271.1"/>
    <property type="molecule type" value="Genomic_DNA"/>
</dbReference>
<feature type="region of interest" description="Disordered" evidence="6">
    <location>
        <begin position="1"/>
        <end position="32"/>
    </location>
</feature>
<keyword evidence="2" id="KW-0677">Repeat</keyword>
<accession>A0AAE1ZFF1</accession>
<proteinExistence type="predicted"/>
<feature type="region of interest" description="Disordered" evidence="6">
    <location>
        <begin position="109"/>
        <end position="142"/>
    </location>
</feature>
<dbReference type="PROSITE" id="PS50103">
    <property type="entry name" value="ZF_C3H1"/>
    <property type="match status" value="2"/>
</dbReference>
<dbReference type="AlphaFoldDB" id="A0AAE1ZFF1"/>
<dbReference type="GO" id="GO:0000398">
    <property type="term" value="P:mRNA splicing, via spliceosome"/>
    <property type="evidence" value="ECO:0007669"/>
    <property type="project" value="InterPro"/>
</dbReference>
<dbReference type="InterPro" id="IPR000571">
    <property type="entry name" value="Znf_CCCH"/>
</dbReference>
<sequence>MDLSHMSHRARRAFLKKLKRKRQRQKLAKENEQKEIEELNRLQLSPSYQTQQAKELELAELEAKERERNEQIWREREQEAQRKWEENNRQKMMLKQHEEKIQQKIKAEWESKQAESGKATQESKPQEICEESADLPPWHLPPPPVSFPSTIQQVPSTATTVTEKCSFFRKTGACRYGFLCSRLHQYPTPYDDVGSCNLADDQDDNGAFDEPIDNSCIVLRIPKMFTHYHLDLTKSVSEDQDSGLEVDESQLLSDYHEFYHDVRMELESRWGKITAIRTCRNLADHLRGAVYVEFARGPSAAWDAAEACNGRWFAGRQLMCTVVRLGGGWREAICGLYHRGKCPKGDLHCNFLHVFLNPGESSRDFQMTLWRHFAPIDNNGLNDRVYSFTKRSHSHRASSITYHRHHDRREKRRQSSGSRSSLSPSPKRIHHLSHSNRSVYEDSSPSEYHKHRKSKRNRHNNRSSNTKRRKQLNRSPTSSVHNKHKKHVKQKSHKRSKEINK</sequence>
<comment type="caution">
    <text evidence="8">The sequence shown here is derived from an EMBL/GenBank/DDBJ whole genome shotgun (WGS) entry which is preliminary data.</text>
</comment>
<feature type="domain" description="C3H1-type" evidence="7">
    <location>
        <begin position="328"/>
        <end position="356"/>
    </location>
</feature>
<feature type="compositionally biased region" description="Basic residues" evidence="6">
    <location>
        <begin position="1"/>
        <end position="26"/>
    </location>
</feature>
<keyword evidence="4 5" id="KW-0862">Zinc</keyword>
<dbReference type="SUPFAM" id="SSF54928">
    <property type="entry name" value="RNA-binding domain, RBD"/>
    <property type="match status" value="1"/>
</dbReference>
<gene>
    <name evidence="8" type="ORF">MN116_004440</name>
</gene>
<dbReference type="InterPro" id="IPR035979">
    <property type="entry name" value="RBD_domain_sf"/>
</dbReference>
<dbReference type="PANTHER" id="PTHR12620">
    <property type="entry name" value="U2 SNRNP AUXILIARY FACTOR, SMALL SUBUNIT"/>
    <property type="match status" value="1"/>
</dbReference>
<evidence type="ECO:0000256" key="2">
    <source>
        <dbReference type="ARBA" id="ARBA00022737"/>
    </source>
</evidence>
<reference evidence="8" key="2">
    <citation type="journal article" date="2023" name="Infect Dis Poverty">
        <title>Chromosome-scale genome of the human blood fluke Schistosoma mekongi and its implications for public health.</title>
        <authorList>
            <person name="Zhou M."/>
            <person name="Xu L."/>
            <person name="Xu D."/>
            <person name="Chen W."/>
            <person name="Khan J."/>
            <person name="Hu Y."/>
            <person name="Huang H."/>
            <person name="Wei H."/>
            <person name="Zhang Y."/>
            <person name="Chusongsang P."/>
            <person name="Tanasarnprasert K."/>
            <person name="Hu X."/>
            <person name="Limpanont Y."/>
            <person name="Lv Z."/>
        </authorList>
    </citation>
    <scope>NUCLEOTIDE SEQUENCE</scope>
    <source>
        <strain evidence="8">LV_2022a</strain>
    </source>
</reference>
<feature type="region of interest" description="Disordered" evidence="6">
    <location>
        <begin position="389"/>
        <end position="501"/>
    </location>
</feature>
<evidence type="ECO:0000256" key="3">
    <source>
        <dbReference type="ARBA" id="ARBA00022771"/>
    </source>
</evidence>
<dbReference type="Proteomes" id="UP001292079">
    <property type="component" value="Unassembled WGS sequence"/>
</dbReference>
<organism evidence="8 9">
    <name type="scientific">Schistosoma mekongi</name>
    <name type="common">Parasitic worm</name>
    <dbReference type="NCBI Taxonomy" id="38744"/>
    <lineage>
        <taxon>Eukaryota</taxon>
        <taxon>Metazoa</taxon>
        <taxon>Spiralia</taxon>
        <taxon>Lophotrochozoa</taxon>
        <taxon>Platyhelminthes</taxon>
        <taxon>Trematoda</taxon>
        <taxon>Digenea</taxon>
        <taxon>Strigeidida</taxon>
        <taxon>Schistosomatoidea</taxon>
        <taxon>Schistosomatidae</taxon>
        <taxon>Schistosoma</taxon>
    </lineage>
</organism>
<dbReference type="GO" id="GO:0008270">
    <property type="term" value="F:zinc ion binding"/>
    <property type="evidence" value="ECO:0007669"/>
    <property type="project" value="UniProtKB-KW"/>
</dbReference>
<name>A0AAE1ZFF1_SCHME</name>
<feature type="compositionally biased region" description="Polar residues" evidence="6">
    <location>
        <begin position="435"/>
        <end position="446"/>
    </location>
</feature>
<evidence type="ECO:0000256" key="5">
    <source>
        <dbReference type="PROSITE-ProRule" id="PRU00723"/>
    </source>
</evidence>
<evidence type="ECO:0000256" key="6">
    <source>
        <dbReference type="SAM" id="MobiDB-lite"/>
    </source>
</evidence>
<feature type="compositionally biased region" description="Low complexity" evidence="6">
    <location>
        <begin position="415"/>
        <end position="426"/>
    </location>
</feature>
<protein>
    <recommendedName>
        <fullName evidence="7">C3H1-type domain-containing protein</fullName>
    </recommendedName>
</protein>
<feature type="compositionally biased region" description="Basic residues" evidence="6">
    <location>
        <begin position="449"/>
        <end position="472"/>
    </location>
</feature>